<dbReference type="OrthoDB" id="3176171at2759"/>
<evidence type="ECO:0000256" key="1">
    <source>
        <dbReference type="SAM" id="MobiDB-lite"/>
    </source>
</evidence>
<feature type="compositionally biased region" description="Low complexity" evidence="1">
    <location>
        <begin position="257"/>
        <end position="274"/>
    </location>
</feature>
<dbReference type="AlphaFoldDB" id="A0A7R8H534"/>
<feature type="region of interest" description="Disordered" evidence="1">
    <location>
        <begin position="117"/>
        <end position="140"/>
    </location>
</feature>
<feature type="compositionally biased region" description="Low complexity" evidence="1">
    <location>
        <begin position="24"/>
        <end position="39"/>
    </location>
</feature>
<reference evidence="2" key="1">
    <citation type="submission" date="2021-02" db="EMBL/GenBank/DDBJ databases">
        <authorList>
            <person name="Bekaert M."/>
        </authorList>
    </citation>
    <scope>NUCLEOTIDE SEQUENCE</scope>
    <source>
        <strain evidence="2">IoA-00</strain>
    </source>
</reference>
<protein>
    <submittedName>
        <fullName evidence="2">KIF13</fullName>
    </submittedName>
</protein>
<keyword evidence="3" id="KW-1185">Reference proteome</keyword>
<dbReference type="Pfam" id="PF01302">
    <property type="entry name" value="CAP_GLY"/>
    <property type="match status" value="1"/>
</dbReference>
<feature type="compositionally biased region" description="Low complexity" evidence="1">
    <location>
        <begin position="121"/>
        <end position="140"/>
    </location>
</feature>
<dbReference type="InterPro" id="IPR036859">
    <property type="entry name" value="CAP-Gly_dom_sf"/>
</dbReference>
<accession>A0A7R8H534</accession>
<dbReference type="PROSITE" id="PS00845">
    <property type="entry name" value="CAP_GLY_1"/>
    <property type="match status" value="1"/>
</dbReference>
<feature type="region of interest" description="Disordered" evidence="1">
    <location>
        <begin position="1"/>
        <end position="39"/>
    </location>
</feature>
<dbReference type="EMBL" id="HG994581">
    <property type="protein sequence ID" value="CAF2873864.1"/>
    <property type="molecule type" value="Genomic_DNA"/>
</dbReference>
<evidence type="ECO:0000313" key="3">
    <source>
        <dbReference type="Proteomes" id="UP000675881"/>
    </source>
</evidence>
<organism evidence="2 3">
    <name type="scientific">Lepeophtheirus salmonis</name>
    <name type="common">Salmon louse</name>
    <name type="synonym">Caligus salmonis</name>
    <dbReference type="NCBI Taxonomy" id="72036"/>
    <lineage>
        <taxon>Eukaryota</taxon>
        <taxon>Metazoa</taxon>
        <taxon>Ecdysozoa</taxon>
        <taxon>Arthropoda</taxon>
        <taxon>Crustacea</taxon>
        <taxon>Multicrustacea</taxon>
        <taxon>Hexanauplia</taxon>
        <taxon>Copepoda</taxon>
        <taxon>Siphonostomatoida</taxon>
        <taxon>Caligidae</taxon>
        <taxon>Lepeophtheirus</taxon>
    </lineage>
</organism>
<dbReference type="FunFam" id="2.30.30.190:FF:000014">
    <property type="entry name" value="Uncharacterized protein, isoform E"/>
    <property type="match status" value="1"/>
</dbReference>
<feature type="region of interest" description="Disordered" evidence="1">
    <location>
        <begin position="240"/>
        <end position="282"/>
    </location>
</feature>
<name>A0A7R8H534_LEPSM</name>
<sequence>MTYKSTKISTPSMVSSGYGSQAVSSNTLSSDDSMSCRSISADVTPDTETVNPKELLHLLPLEDNTPQIHEQTPWISFIFPRTSLHGHGITYSDNHYHDDHSLFQVHKISHVVENVGRPPTSSSFSRSSNNGNNMNNNNNNNIVEYEGRGSVDEEEIMSTCSLRLPEWMIIGETVTIRPNFASGSIAFLGTTEFASGLWVGIVLDSSIGKNDGSVKGVRYFNCPHKRGVFVRPDKVFLDRKNRRSSGGGEGLVNNVMKRSSSRGSCLSSSTKSTCNHQRISRK</sequence>
<evidence type="ECO:0000313" key="2">
    <source>
        <dbReference type="EMBL" id="CAF2873864.1"/>
    </source>
</evidence>
<feature type="compositionally biased region" description="Polar residues" evidence="1">
    <location>
        <begin position="1"/>
        <end position="23"/>
    </location>
</feature>
<dbReference type="PANTHER" id="PTHR18916">
    <property type="entry name" value="DYNACTIN 1-RELATED MICROTUBULE-BINDING"/>
    <property type="match status" value="1"/>
</dbReference>
<dbReference type="SUPFAM" id="SSF74924">
    <property type="entry name" value="Cap-Gly domain"/>
    <property type="match status" value="1"/>
</dbReference>
<dbReference type="PROSITE" id="PS50245">
    <property type="entry name" value="CAP_GLY_2"/>
    <property type="match status" value="1"/>
</dbReference>
<dbReference type="SMART" id="SM01052">
    <property type="entry name" value="CAP_GLY"/>
    <property type="match status" value="1"/>
</dbReference>
<dbReference type="Proteomes" id="UP000675881">
    <property type="component" value="Chromosome 2"/>
</dbReference>
<dbReference type="InterPro" id="IPR000938">
    <property type="entry name" value="CAP-Gly_domain"/>
</dbReference>
<dbReference type="Gene3D" id="2.30.30.190">
    <property type="entry name" value="CAP Gly-rich-like domain"/>
    <property type="match status" value="1"/>
</dbReference>
<gene>
    <name evidence="2" type="ORF">LSAA_6493</name>
</gene>
<proteinExistence type="predicted"/>